<evidence type="ECO:0000313" key="1">
    <source>
        <dbReference type="EMBL" id="SEJ99573.1"/>
    </source>
</evidence>
<reference evidence="2" key="1">
    <citation type="submission" date="2016-10" db="EMBL/GenBank/DDBJ databases">
        <authorList>
            <person name="Varghese N."/>
            <person name="Submissions S."/>
        </authorList>
    </citation>
    <scope>NUCLEOTIDE SEQUENCE [LARGE SCALE GENOMIC DNA]</scope>
    <source>
        <strain evidence="2">LMG 26031</strain>
    </source>
</reference>
<keyword evidence="2" id="KW-1185">Reference proteome</keyword>
<proteinExistence type="predicted"/>
<protein>
    <submittedName>
        <fullName evidence="1">Uncharacterized protein</fullName>
    </submittedName>
</protein>
<accession>A0A1H7DCP0</accession>
<dbReference type="STRING" id="667676.SAMN05192539_102893"/>
<dbReference type="Proteomes" id="UP000198866">
    <property type="component" value="Unassembled WGS sequence"/>
</dbReference>
<dbReference type="AlphaFoldDB" id="A0A1H7DCP0"/>
<evidence type="ECO:0000313" key="2">
    <source>
        <dbReference type="Proteomes" id="UP000198866"/>
    </source>
</evidence>
<organism evidence="1 2">
    <name type="scientific">Paraburkholderia diazotrophica</name>
    <dbReference type="NCBI Taxonomy" id="667676"/>
    <lineage>
        <taxon>Bacteria</taxon>
        <taxon>Pseudomonadati</taxon>
        <taxon>Pseudomonadota</taxon>
        <taxon>Betaproteobacteria</taxon>
        <taxon>Burkholderiales</taxon>
        <taxon>Burkholderiaceae</taxon>
        <taxon>Paraburkholderia</taxon>
    </lineage>
</organism>
<feature type="non-terminal residue" evidence="1">
    <location>
        <position position="1"/>
    </location>
</feature>
<dbReference type="EMBL" id="FNYE01000028">
    <property type="protein sequence ID" value="SEJ99573.1"/>
    <property type="molecule type" value="Genomic_DNA"/>
</dbReference>
<name>A0A1H7DCP0_9BURK</name>
<sequence length="196" mass="21679">RTGAVNMQASGLVSDASLQLQLKHVSRAMSLYYGRGYARVRLEDDAQALYVRTLYETLGRQLVRMTADRYVSPHGQARKDEIVRLIDARDVKKLTKLAREGRVACREILIGVCTNRQPCPYGGIESIAHCGGGDAGQGGKPCPDVLYDRSKVDQIKALERHLDERLADAPPGSPLRASLEAQKRSVRSFFDVVKPD</sequence>
<gene>
    <name evidence="1" type="ORF">SAMN05192539_102893</name>
</gene>